<evidence type="ECO:0008006" key="3">
    <source>
        <dbReference type="Google" id="ProtNLM"/>
    </source>
</evidence>
<name>A0AAV2Z2M6_9STRA</name>
<evidence type="ECO:0000313" key="1">
    <source>
        <dbReference type="EMBL" id="DBA01618.1"/>
    </source>
</evidence>
<proteinExistence type="predicted"/>
<evidence type="ECO:0000313" key="2">
    <source>
        <dbReference type="Proteomes" id="UP001146120"/>
    </source>
</evidence>
<accession>A0AAV2Z2M6</accession>
<reference evidence="1" key="2">
    <citation type="journal article" date="2023" name="Microbiol Resour">
        <title>Decontamination and Annotation of the Draft Genome Sequence of the Oomycete Lagenidium giganteum ARSEF 373.</title>
        <authorList>
            <person name="Morgan W.R."/>
            <person name="Tartar A."/>
        </authorList>
    </citation>
    <scope>NUCLEOTIDE SEQUENCE</scope>
    <source>
        <strain evidence="1">ARSEF 373</strain>
    </source>
</reference>
<dbReference type="EMBL" id="DAKRPA010000044">
    <property type="protein sequence ID" value="DBA01618.1"/>
    <property type="molecule type" value="Genomic_DNA"/>
</dbReference>
<comment type="caution">
    <text evidence="1">The sequence shown here is derived from an EMBL/GenBank/DDBJ whole genome shotgun (WGS) entry which is preliminary data.</text>
</comment>
<protein>
    <recommendedName>
        <fullName evidence="3">RNase H type-1 domain-containing protein</fullName>
    </recommendedName>
</protein>
<organism evidence="1 2">
    <name type="scientific">Lagenidium giganteum</name>
    <dbReference type="NCBI Taxonomy" id="4803"/>
    <lineage>
        <taxon>Eukaryota</taxon>
        <taxon>Sar</taxon>
        <taxon>Stramenopiles</taxon>
        <taxon>Oomycota</taxon>
        <taxon>Peronosporomycetes</taxon>
        <taxon>Pythiales</taxon>
        <taxon>Pythiaceae</taxon>
    </lineage>
</organism>
<sequence length="80" mass="9327">RRPPRNPHLRTKYARARNLADLVHIESWNHHLRAQNKMADVAANLAMDTSTSAAHVRPFPESWCTCREPSRWRRRALVSS</sequence>
<feature type="non-terminal residue" evidence="1">
    <location>
        <position position="1"/>
    </location>
</feature>
<dbReference type="Proteomes" id="UP001146120">
    <property type="component" value="Unassembled WGS sequence"/>
</dbReference>
<keyword evidence="2" id="KW-1185">Reference proteome</keyword>
<dbReference type="AlphaFoldDB" id="A0AAV2Z2M6"/>
<gene>
    <name evidence="1" type="ORF">N0F65_011374</name>
</gene>
<reference evidence="1" key="1">
    <citation type="submission" date="2022-11" db="EMBL/GenBank/DDBJ databases">
        <authorList>
            <person name="Morgan W.R."/>
            <person name="Tartar A."/>
        </authorList>
    </citation>
    <scope>NUCLEOTIDE SEQUENCE</scope>
    <source>
        <strain evidence="1">ARSEF 373</strain>
    </source>
</reference>